<sequence>MKETTKDRTDIDKLQATLARYSLALTESRWDAEDLAQEAWLKALESKTVTEHANPEAYMLRVARNAWTDTKRRRATLQRVMRPLSAIMQTVEPADESFLQTEEAFHAVMLRLPRLQRAVFMLRDVYGYSASETADRLGITEGAVKAALHRARRTLPEVKAMLVQGKLAMPKDEDLKAVLRVLASAYRSGDIESTLSLVQYDALEPTLAIGMLQSRRLRAIASPAKRNASSTTMAMAA</sequence>
<evidence type="ECO:0000256" key="2">
    <source>
        <dbReference type="ARBA" id="ARBA00023015"/>
    </source>
</evidence>
<name>A0ABW0QYL9_9BACL</name>
<evidence type="ECO:0000259" key="6">
    <source>
        <dbReference type="Pfam" id="PF04542"/>
    </source>
</evidence>
<keyword evidence="4" id="KW-0238">DNA-binding</keyword>
<proteinExistence type="inferred from homology"/>
<keyword evidence="3" id="KW-0731">Sigma factor</keyword>
<dbReference type="PANTHER" id="PTHR43133">
    <property type="entry name" value="RNA POLYMERASE ECF-TYPE SIGMA FACTO"/>
    <property type="match status" value="1"/>
</dbReference>
<evidence type="ECO:0000313" key="9">
    <source>
        <dbReference type="Proteomes" id="UP001596108"/>
    </source>
</evidence>
<comment type="similarity">
    <text evidence="1">Belongs to the sigma-70 factor family. ECF subfamily.</text>
</comment>
<evidence type="ECO:0000259" key="7">
    <source>
        <dbReference type="Pfam" id="PF08281"/>
    </source>
</evidence>
<dbReference type="InterPro" id="IPR007627">
    <property type="entry name" value="RNA_pol_sigma70_r2"/>
</dbReference>
<organism evidence="8 9">
    <name type="scientific">Cohnella yongneupensis</name>
    <dbReference type="NCBI Taxonomy" id="425006"/>
    <lineage>
        <taxon>Bacteria</taxon>
        <taxon>Bacillati</taxon>
        <taxon>Bacillota</taxon>
        <taxon>Bacilli</taxon>
        <taxon>Bacillales</taxon>
        <taxon>Paenibacillaceae</taxon>
        <taxon>Cohnella</taxon>
    </lineage>
</organism>
<evidence type="ECO:0000256" key="1">
    <source>
        <dbReference type="ARBA" id="ARBA00010641"/>
    </source>
</evidence>
<evidence type="ECO:0000256" key="4">
    <source>
        <dbReference type="ARBA" id="ARBA00023125"/>
    </source>
</evidence>
<feature type="domain" description="RNA polymerase sigma-70 region 2" evidence="6">
    <location>
        <begin position="13"/>
        <end position="75"/>
    </location>
</feature>
<dbReference type="SUPFAM" id="SSF88946">
    <property type="entry name" value="Sigma2 domain of RNA polymerase sigma factors"/>
    <property type="match status" value="1"/>
</dbReference>
<dbReference type="Gene3D" id="1.10.1740.10">
    <property type="match status" value="1"/>
</dbReference>
<comment type="caution">
    <text evidence="8">The sequence shown here is derived from an EMBL/GenBank/DDBJ whole genome shotgun (WGS) entry which is preliminary data.</text>
</comment>
<evidence type="ECO:0000256" key="5">
    <source>
        <dbReference type="ARBA" id="ARBA00023163"/>
    </source>
</evidence>
<gene>
    <name evidence="8" type="ORF">ACFPQ4_11595</name>
</gene>
<feature type="domain" description="RNA polymerase sigma factor 70 region 4 type 2" evidence="7">
    <location>
        <begin position="103"/>
        <end position="155"/>
    </location>
</feature>
<dbReference type="Pfam" id="PF08281">
    <property type="entry name" value="Sigma70_r4_2"/>
    <property type="match status" value="1"/>
</dbReference>
<keyword evidence="9" id="KW-1185">Reference proteome</keyword>
<dbReference type="InterPro" id="IPR013324">
    <property type="entry name" value="RNA_pol_sigma_r3/r4-like"/>
</dbReference>
<dbReference type="Pfam" id="PF04542">
    <property type="entry name" value="Sigma70_r2"/>
    <property type="match status" value="1"/>
</dbReference>
<protein>
    <submittedName>
        <fullName evidence="8">Sigma-70 family RNA polymerase sigma factor</fullName>
    </submittedName>
</protein>
<dbReference type="CDD" id="cd06171">
    <property type="entry name" value="Sigma70_r4"/>
    <property type="match status" value="1"/>
</dbReference>
<dbReference type="SUPFAM" id="SSF88659">
    <property type="entry name" value="Sigma3 and sigma4 domains of RNA polymerase sigma factors"/>
    <property type="match status" value="1"/>
</dbReference>
<dbReference type="InterPro" id="IPR036388">
    <property type="entry name" value="WH-like_DNA-bd_sf"/>
</dbReference>
<dbReference type="EMBL" id="JBHSNC010000036">
    <property type="protein sequence ID" value="MFC5530071.1"/>
    <property type="molecule type" value="Genomic_DNA"/>
</dbReference>
<dbReference type="Gene3D" id="1.10.10.10">
    <property type="entry name" value="Winged helix-like DNA-binding domain superfamily/Winged helix DNA-binding domain"/>
    <property type="match status" value="1"/>
</dbReference>
<evidence type="ECO:0000313" key="8">
    <source>
        <dbReference type="EMBL" id="MFC5530071.1"/>
    </source>
</evidence>
<dbReference type="InterPro" id="IPR039425">
    <property type="entry name" value="RNA_pol_sigma-70-like"/>
</dbReference>
<accession>A0ABW0QYL9</accession>
<dbReference type="PANTHER" id="PTHR43133:SF8">
    <property type="entry name" value="RNA POLYMERASE SIGMA FACTOR HI_1459-RELATED"/>
    <property type="match status" value="1"/>
</dbReference>
<evidence type="ECO:0000256" key="3">
    <source>
        <dbReference type="ARBA" id="ARBA00023082"/>
    </source>
</evidence>
<keyword evidence="5" id="KW-0804">Transcription</keyword>
<dbReference type="NCBIfam" id="TIGR02937">
    <property type="entry name" value="sigma70-ECF"/>
    <property type="match status" value="1"/>
</dbReference>
<dbReference type="Proteomes" id="UP001596108">
    <property type="component" value="Unassembled WGS sequence"/>
</dbReference>
<dbReference type="RefSeq" id="WP_378112008.1">
    <property type="nucleotide sequence ID" value="NZ_JBHSNC010000036.1"/>
</dbReference>
<keyword evidence="2" id="KW-0805">Transcription regulation</keyword>
<reference evidence="9" key="1">
    <citation type="journal article" date="2019" name="Int. J. Syst. Evol. Microbiol.">
        <title>The Global Catalogue of Microorganisms (GCM) 10K type strain sequencing project: providing services to taxonomists for standard genome sequencing and annotation.</title>
        <authorList>
            <consortium name="The Broad Institute Genomics Platform"/>
            <consortium name="The Broad Institute Genome Sequencing Center for Infectious Disease"/>
            <person name="Wu L."/>
            <person name="Ma J."/>
        </authorList>
    </citation>
    <scope>NUCLEOTIDE SEQUENCE [LARGE SCALE GENOMIC DNA]</scope>
    <source>
        <strain evidence="9">CGMCC 1.18578</strain>
    </source>
</reference>
<dbReference type="InterPro" id="IPR014284">
    <property type="entry name" value="RNA_pol_sigma-70_dom"/>
</dbReference>
<dbReference type="InterPro" id="IPR013249">
    <property type="entry name" value="RNA_pol_sigma70_r4_t2"/>
</dbReference>
<dbReference type="InterPro" id="IPR013325">
    <property type="entry name" value="RNA_pol_sigma_r2"/>
</dbReference>